<dbReference type="InterPro" id="IPR002645">
    <property type="entry name" value="STAS_dom"/>
</dbReference>
<dbReference type="PANTHER" id="PTHR43310">
    <property type="entry name" value="SULFATE TRANSPORTER YBAR-RELATED"/>
    <property type="match status" value="1"/>
</dbReference>
<evidence type="ECO:0000256" key="3">
    <source>
        <dbReference type="ARBA" id="ARBA00022989"/>
    </source>
</evidence>
<feature type="compositionally biased region" description="Polar residues" evidence="5">
    <location>
        <begin position="176"/>
        <end position="189"/>
    </location>
</feature>
<feature type="transmembrane region" description="Helical" evidence="6">
    <location>
        <begin position="333"/>
        <end position="352"/>
    </location>
</feature>
<dbReference type="InterPro" id="IPR052706">
    <property type="entry name" value="Membrane-Transporter-like"/>
</dbReference>
<evidence type="ECO:0000256" key="6">
    <source>
        <dbReference type="SAM" id="Phobius"/>
    </source>
</evidence>
<feature type="region of interest" description="Disordered" evidence="5">
    <location>
        <begin position="150"/>
        <end position="189"/>
    </location>
</feature>
<feature type="transmembrane region" description="Helical" evidence="6">
    <location>
        <begin position="404"/>
        <end position="429"/>
    </location>
</feature>
<gene>
    <name evidence="8" type="ORF">BZG36_00004</name>
</gene>
<dbReference type="InterPro" id="IPR011547">
    <property type="entry name" value="SLC26A/SulP_dom"/>
</dbReference>
<feature type="transmembrane region" description="Helical" evidence="6">
    <location>
        <begin position="372"/>
        <end position="392"/>
    </location>
</feature>
<sequence>MIHASVSQKEAYDLYGSSPRSGRYLLFENDHAGESPVSVTPSSLVRQRTLALANVGLAQGTGTSTSSGVQIPFSRSFPTDPTTTSSTKITQSNLSTLLKSPPQCSIPALEAQRTNHAYGDDRGQQPCCLWDSRELSERSPLLSKHYVGSSYQAHQNTSPSPISSRLGSPVGANVVDESQLSNPDNEQFGQKKTNQIAADSAQVHLPASGPEYHVTPDQRSLRDKRKPVFSSLPSPVPAHHRSSNGHQYHWLRSKFCKLGKRELCKELVIQPLVHIPAVFLGVLLNLLDAVSYGLITFPLSNPIFADFGPDGISMFFVSTIISQLTYTCGGSVFAGATGSMMIEIIPFLHIMAETITATVGEDHAHSVISTTVVAFSLSSIMTGIAFWILGAFKLGSLLEFFPRHILVGCIGGVGWFLIATAIEVSSSLPHPIAYSMEDFRYLFTNQHHFALWITPLAAACLLRILNTHIKSPLFVPFFFCFIPFAFYAVAIGVFGIGIDNLRKDGWVFSLPGVELPFWHYFTYFDFQAIHWQALWRTIPAMLALTFFGILHVPINIPALGVSLQQDHLDVNRELIAHGVSNALSGLLGSVQNYLVYSNSLLFIRCGGNTRLAGFMLAVATAALWVTGPWVVGYIPVMVVGALIFHLGIDLCKEALYDTIGSVSWAEYGTIWSIVVLMTWWGFVEGIFAGIVIACVVFVVHSSRRTVVQGVYTGQQARSNVRRPDRQHRFLERIGSQILLVRLQGHVFFGTIGAVESCVREQLNIEGPERMLLRFCCLDMAAVAQGLDYSAAMGFVRIKRMLNQKGVYLVLCGVGDEGSETARALQRVGVWPVESVEEGSTMVRLFQRANEGLEWCENVLLGGFYEQLGNGSIVQDLTVIDSSHTSLVGTSSPRNQHLAEAVTLLLQDPKIPANPGNVAQPTSLLLQALYSSAESPTRDNSSTNQEQRSQYDICFALASYFTCQTVDAASVIWSEGEEASFIVLAGTGVLRALGSSGDGFSKSRPDSTTFLPGTFLGGLDVLLNRPRSSSVISDPVGAQSCTFWRLSTADFWALVSGEREGACVGRRLCRAILRDAVGIGSQE</sequence>
<dbReference type="PANTHER" id="PTHR43310:SF4">
    <property type="entry name" value="AFR304WP"/>
    <property type="match status" value="1"/>
</dbReference>
<feature type="transmembrane region" description="Helical" evidence="6">
    <location>
        <begin position="504"/>
        <end position="521"/>
    </location>
</feature>
<feature type="transmembrane region" description="Helical" evidence="6">
    <location>
        <begin position="307"/>
        <end position="326"/>
    </location>
</feature>
<dbReference type="InterPro" id="IPR036513">
    <property type="entry name" value="STAS_dom_sf"/>
</dbReference>
<dbReference type="AlphaFoldDB" id="A0A261Y8A4"/>
<dbReference type="SUPFAM" id="SSF51206">
    <property type="entry name" value="cAMP-binding domain-like"/>
    <property type="match status" value="1"/>
</dbReference>
<organism evidence="8 9">
    <name type="scientific">Bifiguratus adelaidae</name>
    <dbReference type="NCBI Taxonomy" id="1938954"/>
    <lineage>
        <taxon>Eukaryota</taxon>
        <taxon>Fungi</taxon>
        <taxon>Fungi incertae sedis</taxon>
        <taxon>Mucoromycota</taxon>
        <taxon>Mucoromycotina</taxon>
        <taxon>Endogonomycetes</taxon>
        <taxon>Endogonales</taxon>
        <taxon>Endogonales incertae sedis</taxon>
        <taxon>Bifiguratus</taxon>
    </lineage>
</organism>
<feature type="compositionally biased region" description="Low complexity" evidence="5">
    <location>
        <begin position="74"/>
        <end position="92"/>
    </location>
</feature>
<feature type="transmembrane region" description="Helical" evidence="6">
    <location>
        <begin position="574"/>
        <end position="595"/>
    </location>
</feature>
<evidence type="ECO:0000256" key="5">
    <source>
        <dbReference type="SAM" id="MobiDB-lite"/>
    </source>
</evidence>
<evidence type="ECO:0000313" key="9">
    <source>
        <dbReference type="Proteomes" id="UP000242875"/>
    </source>
</evidence>
<dbReference type="Gene3D" id="2.60.120.10">
    <property type="entry name" value="Jelly Rolls"/>
    <property type="match status" value="1"/>
</dbReference>
<evidence type="ECO:0000313" key="8">
    <source>
        <dbReference type="EMBL" id="OZJ06811.1"/>
    </source>
</evidence>
<keyword evidence="4 6" id="KW-0472">Membrane</keyword>
<dbReference type="CDD" id="cd00038">
    <property type="entry name" value="CAP_ED"/>
    <property type="match status" value="1"/>
</dbReference>
<feature type="compositionally biased region" description="Polar residues" evidence="5">
    <location>
        <begin position="150"/>
        <end position="166"/>
    </location>
</feature>
<keyword evidence="2 6" id="KW-0812">Transmembrane</keyword>
<dbReference type="Proteomes" id="UP000242875">
    <property type="component" value="Unassembled WGS sequence"/>
</dbReference>
<feature type="region of interest" description="Disordered" evidence="5">
    <location>
        <begin position="205"/>
        <end position="243"/>
    </location>
</feature>
<feature type="transmembrane region" description="Helical" evidence="6">
    <location>
        <begin position="449"/>
        <end position="466"/>
    </location>
</feature>
<comment type="subcellular location">
    <subcellularLocation>
        <location evidence="1">Membrane</location>
        <topology evidence="1">Multi-pass membrane protein</topology>
    </subcellularLocation>
</comment>
<comment type="caution">
    <text evidence="8">The sequence shown here is derived from an EMBL/GenBank/DDBJ whole genome shotgun (WGS) entry which is preliminary data.</text>
</comment>
<dbReference type="OrthoDB" id="409725at2759"/>
<keyword evidence="3 6" id="KW-1133">Transmembrane helix</keyword>
<dbReference type="SUPFAM" id="SSF52091">
    <property type="entry name" value="SpoIIaa-like"/>
    <property type="match status" value="1"/>
</dbReference>
<accession>A0A261Y8A4</accession>
<dbReference type="EMBL" id="MVBO01000001">
    <property type="protein sequence ID" value="OZJ06811.1"/>
    <property type="molecule type" value="Genomic_DNA"/>
</dbReference>
<protein>
    <recommendedName>
        <fullName evidence="7">Cyclic nucleotide-binding domain-containing protein</fullName>
    </recommendedName>
</protein>
<dbReference type="CDD" id="cd07042">
    <property type="entry name" value="STAS_SulP_like_sulfate_transporter"/>
    <property type="match status" value="1"/>
</dbReference>
<keyword evidence="9" id="KW-1185">Reference proteome</keyword>
<dbReference type="Pfam" id="PF01740">
    <property type="entry name" value="STAS"/>
    <property type="match status" value="1"/>
</dbReference>
<proteinExistence type="predicted"/>
<dbReference type="GO" id="GO:0016020">
    <property type="term" value="C:membrane"/>
    <property type="evidence" value="ECO:0007669"/>
    <property type="project" value="UniProtKB-SubCell"/>
</dbReference>
<name>A0A261Y8A4_9FUNG</name>
<feature type="domain" description="Cyclic nucleotide-binding" evidence="7">
    <location>
        <begin position="959"/>
        <end position="1054"/>
    </location>
</feature>
<evidence type="ECO:0000256" key="2">
    <source>
        <dbReference type="ARBA" id="ARBA00022692"/>
    </source>
</evidence>
<dbReference type="Pfam" id="PF00916">
    <property type="entry name" value="Sulfate_transp"/>
    <property type="match status" value="1"/>
</dbReference>
<reference evidence="8 9" key="1">
    <citation type="journal article" date="2017" name="Mycologia">
        <title>Bifiguratus adelaidae, gen. et sp. nov., a new member of Mucoromycotina in endophytic and soil-dwelling habitats.</title>
        <authorList>
            <person name="Torres-Cruz T.J."/>
            <person name="Billingsley Tobias T.L."/>
            <person name="Almatruk M."/>
            <person name="Hesse C."/>
            <person name="Kuske C.R."/>
            <person name="Desiro A."/>
            <person name="Benucci G.M."/>
            <person name="Bonito G."/>
            <person name="Stajich J.E."/>
            <person name="Dunlap C."/>
            <person name="Arnold A.E."/>
            <person name="Porras-Alfaro A."/>
        </authorList>
    </citation>
    <scope>NUCLEOTIDE SEQUENCE [LARGE SCALE GENOMIC DNA]</scope>
    <source>
        <strain evidence="8 9">AZ0501</strain>
    </source>
</reference>
<feature type="transmembrane region" description="Helical" evidence="6">
    <location>
        <begin position="533"/>
        <end position="554"/>
    </location>
</feature>
<dbReference type="PROSITE" id="PS50042">
    <property type="entry name" value="CNMP_BINDING_3"/>
    <property type="match status" value="1"/>
</dbReference>
<evidence type="ECO:0000256" key="4">
    <source>
        <dbReference type="ARBA" id="ARBA00023136"/>
    </source>
</evidence>
<feature type="transmembrane region" description="Helical" evidence="6">
    <location>
        <begin position="267"/>
        <end position="287"/>
    </location>
</feature>
<feature type="transmembrane region" description="Helical" evidence="6">
    <location>
        <begin position="473"/>
        <end position="498"/>
    </location>
</feature>
<feature type="region of interest" description="Disordered" evidence="5">
    <location>
        <begin position="61"/>
        <end position="94"/>
    </location>
</feature>
<evidence type="ECO:0000256" key="1">
    <source>
        <dbReference type="ARBA" id="ARBA00004141"/>
    </source>
</evidence>
<feature type="transmembrane region" description="Helical" evidence="6">
    <location>
        <begin position="669"/>
        <end position="699"/>
    </location>
</feature>
<dbReference type="InterPro" id="IPR000595">
    <property type="entry name" value="cNMP-bd_dom"/>
</dbReference>
<evidence type="ECO:0000259" key="7">
    <source>
        <dbReference type="PROSITE" id="PS50042"/>
    </source>
</evidence>
<dbReference type="InterPro" id="IPR018490">
    <property type="entry name" value="cNMP-bd_dom_sf"/>
</dbReference>
<dbReference type="Gene3D" id="3.30.750.24">
    <property type="entry name" value="STAS domain"/>
    <property type="match status" value="1"/>
</dbReference>
<dbReference type="InterPro" id="IPR014710">
    <property type="entry name" value="RmlC-like_jellyroll"/>
</dbReference>